<dbReference type="AlphaFoldDB" id="A0A9Q0RDG8"/>
<keyword evidence="6" id="KW-1185">Reference proteome</keyword>
<dbReference type="GO" id="GO:0016020">
    <property type="term" value="C:membrane"/>
    <property type="evidence" value="ECO:0007669"/>
    <property type="project" value="UniProtKB-SubCell"/>
</dbReference>
<dbReference type="InterPro" id="IPR003578">
    <property type="entry name" value="Small_GTPase_Rho"/>
</dbReference>
<evidence type="ECO:0000256" key="3">
    <source>
        <dbReference type="ARBA" id="ARBA00023134"/>
    </source>
</evidence>
<dbReference type="InterPro" id="IPR027417">
    <property type="entry name" value="P-loop_NTPase"/>
</dbReference>
<proteinExistence type="predicted"/>
<dbReference type="PROSITE" id="PS51420">
    <property type="entry name" value="RHO"/>
    <property type="match status" value="1"/>
</dbReference>
<dbReference type="PRINTS" id="PR00449">
    <property type="entry name" value="RASTRNSFRMNG"/>
</dbReference>
<dbReference type="OMA" id="AHFFEIS"/>
<name>A0A9Q0RDG8_ANAIG</name>
<evidence type="ECO:0000256" key="1">
    <source>
        <dbReference type="ARBA" id="ARBA00004370"/>
    </source>
</evidence>
<keyword evidence="4" id="KW-0472">Membrane</keyword>
<reference evidence="5" key="1">
    <citation type="submission" date="2022-10" db="EMBL/GenBank/DDBJ databases">
        <title>Novel sulphate-reducing endosymbionts in the free-living metamonad Anaeramoeba.</title>
        <authorList>
            <person name="Jerlstrom-Hultqvist J."/>
            <person name="Cepicka I."/>
            <person name="Gallot-Lavallee L."/>
            <person name="Salas-Leiva D."/>
            <person name="Curtis B.A."/>
            <person name="Zahonova K."/>
            <person name="Pipaliya S."/>
            <person name="Dacks J."/>
            <person name="Roger A.J."/>
        </authorList>
    </citation>
    <scope>NUCLEOTIDE SEQUENCE</scope>
    <source>
        <strain evidence="5">BMAN</strain>
    </source>
</reference>
<dbReference type="CDD" id="cd00157">
    <property type="entry name" value="Rho"/>
    <property type="match status" value="1"/>
</dbReference>
<dbReference type="InterPro" id="IPR005225">
    <property type="entry name" value="Small_GTP-bd"/>
</dbReference>
<organism evidence="5 6">
    <name type="scientific">Anaeramoeba ignava</name>
    <name type="common">Anaerobic marine amoeba</name>
    <dbReference type="NCBI Taxonomy" id="1746090"/>
    <lineage>
        <taxon>Eukaryota</taxon>
        <taxon>Metamonada</taxon>
        <taxon>Anaeramoebidae</taxon>
        <taxon>Anaeramoeba</taxon>
    </lineage>
</organism>
<dbReference type="EMBL" id="JAPDFW010000060">
    <property type="protein sequence ID" value="KAJ5076586.1"/>
    <property type="molecule type" value="Genomic_DNA"/>
</dbReference>
<keyword evidence="3" id="KW-0342">GTP-binding</keyword>
<dbReference type="FunFam" id="3.40.50.300:FF:002060">
    <property type="entry name" value="Rho family GTPase"/>
    <property type="match status" value="1"/>
</dbReference>
<evidence type="ECO:0000313" key="5">
    <source>
        <dbReference type="EMBL" id="KAJ5076586.1"/>
    </source>
</evidence>
<dbReference type="SUPFAM" id="SSF52540">
    <property type="entry name" value="P-loop containing nucleoside triphosphate hydrolases"/>
    <property type="match status" value="1"/>
</dbReference>
<dbReference type="Pfam" id="PF00071">
    <property type="entry name" value="Ras"/>
    <property type="match status" value="1"/>
</dbReference>
<dbReference type="GO" id="GO:0005525">
    <property type="term" value="F:GTP binding"/>
    <property type="evidence" value="ECO:0007669"/>
    <property type="project" value="UniProtKB-KW"/>
</dbReference>
<dbReference type="PANTHER" id="PTHR24072">
    <property type="entry name" value="RHO FAMILY GTPASE"/>
    <property type="match status" value="1"/>
</dbReference>
<gene>
    <name evidence="5" type="ORF">M0811_06166</name>
</gene>
<dbReference type="GO" id="GO:0007264">
    <property type="term" value="P:small GTPase-mediated signal transduction"/>
    <property type="evidence" value="ECO:0007669"/>
    <property type="project" value="InterPro"/>
</dbReference>
<dbReference type="OrthoDB" id="8830751at2759"/>
<dbReference type="PROSITE" id="PS51421">
    <property type="entry name" value="RAS"/>
    <property type="match status" value="1"/>
</dbReference>
<evidence type="ECO:0000313" key="6">
    <source>
        <dbReference type="Proteomes" id="UP001149090"/>
    </source>
</evidence>
<dbReference type="PROSITE" id="PS51419">
    <property type="entry name" value="RAB"/>
    <property type="match status" value="1"/>
</dbReference>
<dbReference type="GO" id="GO:0003924">
    <property type="term" value="F:GTPase activity"/>
    <property type="evidence" value="ECO:0007669"/>
    <property type="project" value="InterPro"/>
</dbReference>
<keyword evidence="2" id="KW-0547">Nucleotide-binding</keyword>
<dbReference type="SMART" id="SM00173">
    <property type="entry name" value="RAS"/>
    <property type="match status" value="1"/>
</dbReference>
<evidence type="ECO:0000256" key="2">
    <source>
        <dbReference type="ARBA" id="ARBA00022741"/>
    </source>
</evidence>
<accession>A0A9Q0RDG8</accession>
<dbReference type="Proteomes" id="UP001149090">
    <property type="component" value="Unassembled WGS sequence"/>
</dbReference>
<comment type="subcellular location">
    <subcellularLocation>
        <location evidence="1">Membrane</location>
    </subcellularLocation>
</comment>
<sequence length="192" mass="22919">MKKYKVIFVGEETVGKTTLLMTYDKKYLPEGYIPSVYDKFSKTYKIENKEIEIEFFDTERPDYFDRKFRYNYIDTKIIVFCFAIDFDNSFENIESVWFPEIEENIPKAKRILIGTKMDLRKNKEKINKLKKKDRKLISKEEGIELAKKIKARKYFECSSFTQKGIETIFNQITLICVGKDKKQKEEKGCILN</sequence>
<protein>
    <submittedName>
        <fullName evidence="5">Ras-related c3 botulinum toxin substrate</fullName>
    </submittedName>
</protein>
<dbReference type="SMART" id="SM00174">
    <property type="entry name" value="RHO"/>
    <property type="match status" value="1"/>
</dbReference>
<dbReference type="SMART" id="SM00175">
    <property type="entry name" value="RAB"/>
    <property type="match status" value="1"/>
</dbReference>
<dbReference type="NCBIfam" id="TIGR00231">
    <property type="entry name" value="small_GTP"/>
    <property type="match status" value="1"/>
</dbReference>
<dbReference type="InterPro" id="IPR001806">
    <property type="entry name" value="Small_GTPase"/>
</dbReference>
<comment type="caution">
    <text evidence="5">The sequence shown here is derived from an EMBL/GenBank/DDBJ whole genome shotgun (WGS) entry which is preliminary data.</text>
</comment>
<evidence type="ECO:0000256" key="4">
    <source>
        <dbReference type="ARBA" id="ARBA00023136"/>
    </source>
</evidence>
<dbReference type="Gene3D" id="3.40.50.300">
    <property type="entry name" value="P-loop containing nucleotide triphosphate hydrolases"/>
    <property type="match status" value="1"/>
</dbReference>